<keyword evidence="12" id="KW-1185">Reference proteome</keyword>
<organism evidence="11 12">
    <name type="scientific">Gleimia hominis</name>
    <dbReference type="NCBI Taxonomy" id="595468"/>
    <lineage>
        <taxon>Bacteria</taxon>
        <taxon>Bacillati</taxon>
        <taxon>Actinomycetota</taxon>
        <taxon>Actinomycetes</taxon>
        <taxon>Actinomycetales</taxon>
        <taxon>Actinomycetaceae</taxon>
        <taxon>Gleimia</taxon>
    </lineage>
</organism>
<evidence type="ECO:0000256" key="4">
    <source>
        <dbReference type="ARBA" id="ARBA00022989"/>
    </source>
</evidence>
<dbReference type="HAMAP" id="MF_00454">
    <property type="entry name" value="FluC"/>
    <property type="match status" value="1"/>
</dbReference>
<comment type="similarity">
    <text evidence="7 10">Belongs to the fluoride channel Fluc/FEX (TC 1.A.43) family.</text>
</comment>
<keyword evidence="4 10" id="KW-1133">Transmembrane helix</keyword>
<keyword evidence="10" id="KW-0813">Transport</keyword>
<keyword evidence="2 10" id="KW-1003">Cell membrane</keyword>
<evidence type="ECO:0000256" key="10">
    <source>
        <dbReference type="HAMAP-Rule" id="MF_00454"/>
    </source>
</evidence>
<evidence type="ECO:0000256" key="2">
    <source>
        <dbReference type="ARBA" id="ARBA00022475"/>
    </source>
</evidence>
<evidence type="ECO:0000256" key="5">
    <source>
        <dbReference type="ARBA" id="ARBA00023136"/>
    </source>
</evidence>
<comment type="caution">
    <text evidence="11">The sequence shown here is derived from an EMBL/GenBank/DDBJ whole genome shotgun (WGS) entry which is preliminary data.</text>
</comment>
<evidence type="ECO:0000313" key="11">
    <source>
        <dbReference type="EMBL" id="MDT3766660.1"/>
    </source>
</evidence>
<protein>
    <recommendedName>
        <fullName evidence="10">Fluoride-specific ion channel FluC</fullName>
    </recommendedName>
</protein>
<keyword evidence="5 10" id="KW-0472">Membrane</keyword>
<keyword evidence="10" id="KW-0479">Metal-binding</keyword>
<dbReference type="EMBL" id="JASXSX010000001">
    <property type="protein sequence ID" value="MDT3766660.1"/>
    <property type="molecule type" value="Genomic_DNA"/>
</dbReference>
<evidence type="ECO:0000256" key="9">
    <source>
        <dbReference type="ARBA" id="ARBA00049940"/>
    </source>
</evidence>
<name>A0ABU3I8E6_9ACTO</name>
<comment type="catalytic activity">
    <reaction evidence="8">
        <text>fluoride(in) = fluoride(out)</text>
        <dbReference type="Rhea" id="RHEA:76159"/>
        <dbReference type="ChEBI" id="CHEBI:17051"/>
    </reaction>
    <physiologicalReaction direction="left-to-right" evidence="8">
        <dbReference type="Rhea" id="RHEA:76160"/>
    </physiologicalReaction>
</comment>
<comment type="activity regulation">
    <text evidence="10">Na(+) is not transported, but it plays an essential structural role and its presence is essential for fluoride channel function.</text>
</comment>
<sequence>MIAWILLPFAGGFGALCRYATELRLRGFLSAHTGSTTLSPYLDEAARTSVWRISALAWPIMLINLIGSFVMGVLFGFLSQYAGVWLVVATGFLGGYTTFSTAMMDVYTMARVARSARTWVAAFLTCVGTAVLCVLTAGFGLWLST</sequence>
<proteinExistence type="inferred from homology"/>
<feature type="transmembrane region" description="Helical" evidence="10">
    <location>
        <begin position="84"/>
        <end position="107"/>
    </location>
</feature>
<comment type="function">
    <text evidence="9 10">Fluoride-specific ion channel. Important for reducing fluoride concentration in the cell, thus reducing its toxicity.</text>
</comment>
<dbReference type="Pfam" id="PF02537">
    <property type="entry name" value="CRCB"/>
    <property type="match status" value="1"/>
</dbReference>
<evidence type="ECO:0000256" key="8">
    <source>
        <dbReference type="ARBA" id="ARBA00035585"/>
    </source>
</evidence>
<feature type="transmembrane region" description="Helical" evidence="10">
    <location>
        <begin position="119"/>
        <end position="143"/>
    </location>
</feature>
<dbReference type="Proteomes" id="UP001247542">
    <property type="component" value="Unassembled WGS sequence"/>
</dbReference>
<comment type="subcellular location">
    <subcellularLocation>
        <location evidence="1 10">Cell membrane</location>
        <topology evidence="1 10">Multi-pass membrane protein</topology>
    </subcellularLocation>
</comment>
<feature type="binding site" evidence="10">
    <location>
        <position position="94"/>
    </location>
    <ligand>
        <name>Na(+)</name>
        <dbReference type="ChEBI" id="CHEBI:29101"/>
        <note>structural</note>
    </ligand>
</feature>
<accession>A0ABU3I8E6</accession>
<feature type="transmembrane region" description="Helical" evidence="10">
    <location>
        <begin position="56"/>
        <end position="78"/>
    </location>
</feature>
<keyword evidence="3 10" id="KW-0812">Transmembrane</keyword>
<dbReference type="RefSeq" id="WP_313271737.1">
    <property type="nucleotide sequence ID" value="NZ_JASXSX010000001.1"/>
</dbReference>
<keyword evidence="10" id="KW-0915">Sodium</keyword>
<feature type="binding site" evidence="10">
    <location>
        <position position="97"/>
    </location>
    <ligand>
        <name>Na(+)</name>
        <dbReference type="ChEBI" id="CHEBI:29101"/>
        <note>structural</note>
    </ligand>
</feature>
<evidence type="ECO:0000256" key="6">
    <source>
        <dbReference type="ARBA" id="ARBA00023303"/>
    </source>
</evidence>
<evidence type="ECO:0000256" key="1">
    <source>
        <dbReference type="ARBA" id="ARBA00004651"/>
    </source>
</evidence>
<reference evidence="11 12" key="1">
    <citation type="submission" date="2023-06" db="EMBL/GenBank/DDBJ databases">
        <title>Draft genome sequence of Gleimia hominis type strain CCUG 57540T.</title>
        <authorList>
            <person name="Salva-Serra F."/>
            <person name="Cardew S."/>
            <person name="Jensie Markopoulos S."/>
            <person name="Ohlen M."/>
            <person name="Inganas E."/>
            <person name="Svensson-Stadler L."/>
            <person name="Moore E.R.B."/>
        </authorList>
    </citation>
    <scope>NUCLEOTIDE SEQUENCE [LARGE SCALE GENOMIC DNA]</scope>
    <source>
        <strain evidence="11 12">CCUG 57540</strain>
    </source>
</reference>
<keyword evidence="6 10" id="KW-0407">Ion channel</keyword>
<evidence type="ECO:0000313" key="12">
    <source>
        <dbReference type="Proteomes" id="UP001247542"/>
    </source>
</evidence>
<dbReference type="InterPro" id="IPR003691">
    <property type="entry name" value="FluC"/>
</dbReference>
<keyword evidence="10" id="KW-0406">Ion transport</keyword>
<gene>
    <name evidence="10" type="primary">fluC</name>
    <name evidence="10" type="synonym">crcB</name>
    <name evidence="11" type="ORF">QS713_01065</name>
</gene>
<evidence type="ECO:0000256" key="3">
    <source>
        <dbReference type="ARBA" id="ARBA00022692"/>
    </source>
</evidence>
<evidence type="ECO:0000256" key="7">
    <source>
        <dbReference type="ARBA" id="ARBA00035120"/>
    </source>
</evidence>